<evidence type="ECO:0000256" key="4">
    <source>
        <dbReference type="SAM" id="Phobius"/>
    </source>
</evidence>
<dbReference type="InterPro" id="IPR011990">
    <property type="entry name" value="TPR-like_helical_dom_sf"/>
</dbReference>
<dbReference type="Proteomes" id="UP000262954">
    <property type="component" value="Unassembled WGS sequence"/>
</dbReference>
<reference evidence="5 6" key="1">
    <citation type="journal article" date="2018" name="Nat. Biotechnol.">
        <title>A standardized bacterial taxonomy based on genome phylogeny substantially revises the tree of life.</title>
        <authorList>
            <person name="Parks D.H."/>
            <person name="Chuvochina M."/>
            <person name="Waite D.W."/>
            <person name="Rinke C."/>
            <person name="Skarshewski A."/>
            <person name="Chaumeil P.A."/>
            <person name="Hugenholtz P."/>
        </authorList>
    </citation>
    <scope>NUCLEOTIDE SEQUENCE [LARGE SCALE GENOMIC DNA]</scope>
    <source>
        <strain evidence="5">UBA11482</strain>
    </source>
</reference>
<comment type="caution">
    <text evidence="5">The sequence shown here is derived from an EMBL/GenBank/DDBJ whole genome shotgun (WGS) entry which is preliminary data.</text>
</comment>
<dbReference type="Pfam" id="PF07719">
    <property type="entry name" value="TPR_2"/>
    <property type="match status" value="1"/>
</dbReference>
<keyword evidence="2 3" id="KW-0802">TPR repeat</keyword>
<feature type="repeat" description="TPR" evidence="3">
    <location>
        <begin position="140"/>
        <end position="173"/>
    </location>
</feature>
<evidence type="ECO:0000313" key="5">
    <source>
        <dbReference type="EMBL" id="HBJ08535.1"/>
    </source>
</evidence>
<evidence type="ECO:0000256" key="3">
    <source>
        <dbReference type="PROSITE-ProRule" id="PRU00339"/>
    </source>
</evidence>
<keyword evidence="4" id="KW-0812">Transmembrane</keyword>
<dbReference type="RefSeq" id="WP_022390252.1">
    <property type="nucleotide sequence ID" value="NZ_AP028032.1"/>
</dbReference>
<dbReference type="SMART" id="SM00028">
    <property type="entry name" value="TPR"/>
    <property type="match status" value="2"/>
</dbReference>
<evidence type="ECO:0000256" key="1">
    <source>
        <dbReference type="ARBA" id="ARBA00022737"/>
    </source>
</evidence>
<keyword evidence="4" id="KW-0472">Membrane</keyword>
<keyword evidence="4" id="KW-1133">Transmembrane helix</keyword>
<accession>A0A354M1Z6</accession>
<dbReference type="EMBL" id="DNWC01000083">
    <property type="protein sequence ID" value="HBJ08535.1"/>
    <property type="molecule type" value="Genomic_DNA"/>
</dbReference>
<evidence type="ECO:0000256" key="2">
    <source>
        <dbReference type="ARBA" id="ARBA00022803"/>
    </source>
</evidence>
<protein>
    <submittedName>
        <fullName evidence="5">Tetratricopeptide repeat protein</fullName>
    </submittedName>
</protein>
<sequence length="228" mass="25584">MSKEKLEHDELDKVNEVLSSSEQFVEKYQKPLLVTVLIIILVVAGFLSVRHFYFQPREVKAQAAMYKGEIYFAKDSFELALKGNGADFVGFEAIADDYSSTKAGNLAAAYAGICYYNLGKDAEALAYLKKFDGDDAFLSPNIEAMIGNCYANMDQYDDAIKAFEKAAKKADNEMASPIFLQKAATVAEKMGNYKKALDFYQKIKDEYSQSMIGRDIDKYIERAKAHVK</sequence>
<dbReference type="Gene3D" id="1.25.40.10">
    <property type="entry name" value="Tetratricopeptide repeat domain"/>
    <property type="match status" value="2"/>
</dbReference>
<keyword evidence="1" id="KW-0677">Repeat</keyword>
<dbReference type="SUPFAM" id="SSF48452">
    <property type="entry name" value="TPR-like"/>
    <property type="match status" value="1"/>
</dbReference>
<name>A0A354M1Z6_9BACT</name>
<proteinExistence type="predicted"/>
<evidence type="ECO:0000313" key="6">
    <source>
        <dbReference type="Proteomes" id="UP000262954"/>
    </source>
</evidence>
<dbReference type="GeneID" id="92928762"/>
<dbReference type="Pfam" id="PF13174">
    <property type="entry name" value="TPR_6"/>
    <property type="match status" value="2"/>
</dbReference>
<dbReference type="AlphaFoldDB" id="A0A354M1Z6"/>
<gene>
    <name evidence="5" type="ORF">DDY73_05970</name>
</gene>
<dbReference type="InterPro" id="IPR013105">
    <property type="entry name" value="TPR_2"/>
</dbReference>
<dbReference type="InterPro" id="IPR019734">
    <property type="entry name" value="TPR_rpt"/>
</dbReference>
<feature type="transmembrane region" description="Helical" evidence="4">
    <location>
        <begin position="32"/>
        <end position="53"/>
    </location>
</feature>
<organism evidence="5 6">
    <name type="scientific">Coprobacter fastidiosus</name>
    <dbReference type="NCBI Taxonomy" id="1099853"/>
    <lineage>
        <taxon>Bacteria</taxon>
        <taxon>Pseudomonadati</taxon>
        <taxon>Bacteroidota</taxon>
        <taxon>Bacteroidia</taxon>
        <taxon>Bacteroidales</taxon>
        <taxon>Barnesiellaceae</taxon>
        <taxon>Coprobacter</taxon>
    </lineage>
</organism>
<dbReference type="PROSITE" id="PS50005">
    <property type="entry name" value="TPR"/>
    <property type="match status" value="1"/>
</dbReference>